<dbReference type="InterPro" id="IPR002491">
    <property type="entry name" value="ABC_transptr_periplasmic_BD"/>
</dbReference>
<keyword evidence="5" id="KW-0732">Signal</keyword>
<dbReference type="EMBL" id="DOTR01000059">
    <property type="protein sequence ID" value="HCA02769.1"/>
    <property type="molecule type" value="Genomic_DNA"/>
</dbReference>
<evidence type="ECO:0000256" key="4">
    <source>
        <dbReference type="ARBA" id="ARBA00022496"/>
    </source>
</evidence>
<dbReference type="InterPro" id="IPR051313">
    <property type="entry name" value="Bact_iron-sidero_bind"/>
</dbReference>
<evidence type="ECO:0000256" key="2">
    <source>
        <dbReference type="ARBA" id="ARBA00008814"/>
    </source>
</evidence>
<comment type="subcellular location">
    <subcellularLocation>
        <location evidence="1">Cell envelope</location>
    </subcellularLocation>
</comment>
<evidence type="ECO:0000256" key="5">
    <source>
        <dbReference type="ARBA" id="ARBA00022729"/>
    </source>
</evidence>
<evidence type="ECO:0000256" key="3">
    <source>
        <dbReference type="ARBA" id="ARBA00022448"/>
    </source>
</evidence>
<dbReference type="PANTHER" id="PTHR30532">
    <property type="entry name" value="IRON III DICITRATE-BINDING PERIPLASMIC PROTEIN"/>
    <property type="match status" value="1"/>
</dbReference>
<dbReference type="GO" id="GO:1901678">
    <property type="term" value="P:iron coordination entity transport"/>
    <property type="evidence" value="ECO:0007669"/>
    <property type="project" value="UniProtKB-ARBA"/>
</dbReference>
<organism evidence="7">
    <name type="scientific">Halomonas campaniensis</name>
    <dbReference type="NCBI Taxonomy" id="213554"/>
    <lineage>
        <taxon>Bacteria</taxon>
        <taxon>Pseudomonadati</taxon>
        <taxon>Pseudomonadota</taxon>
        <taxon>Gammaproteobacteria</taxon>
        <taxon>Oceanospirillales</taxon>
        <taxon>Halomonadaceae</taxon>
        <taxon>Halomonas</taxon>
    </lineage>
</organism>
<protein>
    <recommendedName>
        <fullName evidence="6">Fe/B12 periplasmic-binding domain-containing protein</fullName>
    </recommendedName>
</protein>
<dbReference type="Gene3D" id="3.40.50.1980">
    <property type="entry name" value="Nitrogenase molybdenum iron protein domain"/>
    <property type="match status" value="2"/>
</dbReference>
<dbReference type="Pfam" id="PF01497">
    <property type="entry name" value="Peripla_BP_2"/>
    <property type="match status" value="1"/>
</dbReference>
<gene>
    <name evidence="7" type="ORF">DEO68_11440</name>
</gene>
<sequence>MTPLYTQNTGIIVKHKSDIIYRSIRYKKTPLSVALLIGLLISNFSMASDDNSVAPLATFDFAIAETLTAIGHPPGFLSGLTEYETYLRHDGILPSATNLGRRHFPNFELLASLPPKHILISPPLHINLLPKLREISSIKEYPIYNFSDSNDDQNHWEIVEELTRQLGILVNDPDASERYINQINHQFDDLKRQLNSIDEPLLIVRLVDERHARVFGKGGVEGMVLIRLGLQNAWQDDMGQWGITNASVSSLFNIDAKIIFLESPFDPAGFQEQLLSDGQWRHLPSVKQNNYVILPLNYWQWGGFPSALRFANNLVSHVIEGGKANSTVEANP</sequence>
<keyword evidence="4" id="KW-0410">Iron transport</keyword>
<dbReference type="AlphaFoldDB" id="A0A3D0KHV6"/>
<evidence type="ECO:0000256" key="1">
    <source>
        <dbReference type="ARBA" id="ARBA00004196"/>
    </source>
</evidence>
<accession>A0A3D0KHV6</accession>
<dbReference type="PROSITE" id="PS50983">
    <property type="entry name" value="FE_B12_PBP"/>
    <property type="match status" value="1"/>
</dbReference>
<proteinExistence type="inferred from homology"/>
<feature type="domain" description="Fe/B12 periplasmic-binding" evidence="6">
    <location>
        <begin position="55"/>
        <end position="322"/>
    </location>
</feature>
<name>A0A3D0KHV6_9GAMM</name>
<dbReference type="GO" id="GO:0030288">
    <property type="term" value="C:outer membrane-bounded periplasmic space"/>
    <property type="evidence" value="ECO:0007669"/>
    <property type="project" value="TreeGrafter"/>
</dbReference>
<evidence type="ECO:0000259" key="6">
    <source>
        <dbReference type="PROSITE" id="PS50983"/>
    </source>
</evidence>
<dbReference type="SUPFAM" id="SSF53807">
    <property type="entry name" value="Helical backbone' metal receptor"/>
    <property type="match status" value="1"/>
</dbReference>
<reference evidence="7" key="1">
    <citation type="journal article" date="2018" name="Nat. Biotechnol.">
        <title>A standardized bacterial taxonomy based on genome phylogeny substantially revises the tree of life.</title>
        <authorList>
            <person name="Parks D.H."/>
            <person name="Chuvochina M."/>
            <person name="Waite D.W."/>
            <person name="Rinke C."/>
            <person name="Skarshewski A."/>
            <person name="Chaumeil P.A."/>
            <person name="Hugenholtz P."/>
        </authorList>
    </citation>
    <scope>NUCLEOTIDE SEQUENCE [LARGE SCALE GENOMIC DNA]</scope>
    <source>
        <strain evidence="7">UBA11284</strain>
    </source>
</reference>
<keyword evidence="3" id="KW-0813">Transport</keyword>
<keyword evidence="4" id="KW-0406">Ion transport</keyword>
<evidence type="ECO:0000313" key="7">
    <source>
        <dbReference type="EMBL" id="HCA02769.1"/>
    </source>
</evidence>
<dbReference type="PANTHER" id="PTHR30532:SF1">
    <property type="entry name" value="IRON(3+)-HYDROXAMATE-BINDING PROTEIN FHUD"/>
    <property type="match status" value="1"/>
</dbReference>
<comment type="caution">
    <text evidence="7">The sequence shown here is derived from an EMBL/GenBank/DDBJ whole genome shotgun (WGS) entry which is preliminary data.</text>
</comment>
<keyword evidence="4" id="KW-0408">Iron</keyword>
<dbReference type="PRINTS" id="PR01715">
    <property type="entry name" value="FERRIBNDNGPP"/>
</dbReference>
<comment type="similarity">
    <text evidence="2">Belongs to the bacterial solute-binding protein 8 family.</text>
</comment>